<evidence type="ECO:0000313" key="2">
    <source>
        <dbReference type="EMBL" id="MFC7294335.1"/>
    </source>
</evidence>
<evidence type="ECO:0000313" key="3">
    <source>
        <dbReference type="Proteomes" id="UP001596506"/>
    </source>
</evidence>
<dbReference type="Proteomes" id="UP001596506">
    <property type="component" value="Unassembled WGS sequence"/>
</dbReference>
<keyword evidence="1" id="KW-0732">Signal</keyword>
<keyword evidence="3" id="KW-1185">Reference proteome</keyword>
<name>A0ABW2IU95_9GAMM</name>
<feature type="chain" id="PRO_5046596765" description="Polysaccharide lyase" evidence="1">
    <location>
        <begin position="18"/>
        <end position="291"/>
    </location>
</feature>
<gene>
    <name evidence="2" type="ORF">ACFQQA_06340</name>
</gene>
<reference evidence="3" key="1">
    <citation type="journal article" date="2019" name="Int. J. Syst. Evol. Microbiol.">
        <title>The Global Catalogue of Microorganisms (GCM) 10K type strain sequencing project: providing services to taxonomists for standard genome sequencing and annotation.</title>
        <authorList>
            <consortium name="The Broad Institute Genomics Platform"/>
            <consortium name="The Broad Institute Genome Sequencing Center for Infectious Disease"/>
            <person name="Wu L."/>
            <person name="Ma J."/>
        </authorList>
    </citation>
    <scope>NUCLEOTIDE SEQUENCE [LARGE SCALE GENOMIC DNA]</scope>
    <source>
        <strain evidence="3">CCUG 60559</strain>
    </source>
</reference>
<evidence type="ECO:0000256" key="1">
    <source>
        <dbReference type="SAM" id="SignalP"/>
    </source>
</evidence>
<sequence length="291" mass="32619">MNKFALTFTAAWLFAFATFTSGESIVYDSFESGDFSAPSAHGFRWSTNSAMTSIVTSTTELFRTSVINAPAPEGSQWEAKSGEHALRLFYPAGQHWTEQKFYLDKPQPEIWMSFWLRVPTNFTHPKRGKAGDNQKLFRLWMDKYSQQGDGSTVGMSFRGDGHGGSYFFAKINGSHDIGKVPFIAIPGDRGRWMHLVVHLDSESVPGASDGLMEVWRKWEGDTDYTKTHDIRNQPINLSSTKKGFAAGYLMGYANAVYPVDTEFMIDDFELSTSPLFLSSNVPNPPLGLYVR</sequence>
<feature type="signal peptide" evidence="1">
    <location>
        <begin position="1"/>
        <end position="17"/>
    </location>
</feature>
<accession>A0ABW2IU95</accession>
<protein>
    <recommendedName>
        <fullName evidence="4">Polysaccharide lyase</fullName>
    </recommendedName>
</protein>
<dbReference type="EMBL" id="JBHTBD010000001">
    <property type="protein sequence ID" value="MFC7294335.1"/>
    <property type="molecule type" value="Genomic_DNA"/>
</dbReference>
<dbReference type="Gene3D" id="2.60.120.200">
    <property type="match status" value="1"/>
</dbReference>
<proteinExistence type="predicted"/>
<organism evidence="2 3">
    <name type="scientific">Marinobacter aromaticivorans</name>
    <dbReference type="NCBI Taxonomy" id="1494078"/>
    <lineage>
        <taxon>Bacteria</taxon>
        <taxon>Pseudomonadati</taxon>
        <taxon>Pseudomonadota</taxon>
        <taxon>Gammaproteobacteria</taxon>
        <taxon>Pseudomonadales</taxon>
        <taxon>Marinobacteraceae</taxon>
        <taxon>Marinobacter</taxon>
    </lineage>
</organism>
<dbReference type="RefSeq" id="WP_100688080.1">
    <property type="nucleotide sequence ID" value="NZ_JBHTBD010000001.1"/>
</dbReference>
<evidence type="ECO:0008006" key="4">
    <source>
        <dbReference type="Google" id="ProtNLM"/>
    </source>
</evidence>
<comment type="caution">
    <text evidence="2">The sequence shown here is derived from an EMBL/GenBank/DDBJ whole genome shotgun (WGS) entry which is preliminary data.</text>
</comment>